<dbReference type="AlphaFoldDB" id="A0A1F8C150"/>
<dbReference type="Proteomes" id="UP000178429">
    <property type="component" value="Unassembled WGS sequence"/>
</dbReference>
<protein>
    <submittedName>
        <fullName evidence="2">Uncharacterized protein</fullName>
    </submittedName>
</protein>
<name>A0A1F8C150_9BACT</name>
<keyword evidence="1" id="KW-0472">Membrane</keyword>
<dbReference type="EMBL" id="MGHL01000006">
    <property type="protein sequence ID" value="OGM70057.1"/>
    <property type="molecule type" value="Genomic_DNA"/>
</dbReference>
<feature type="transmembrane region" description="Helical" evidence="1">
    <location>
        <begin position="12"/>
        <end position="30"/>
    </location>
</feature>
<keyword evidence="1" id="KW-1133">Transmembrane helix</keyword>
<evidence type="ECO:0000313" key="2">
    <source>
        <dbReference type="EMBL" id="OGM70057.1"/>
    </source>
</evidence>
<evidence type="ECO:0000313" key="3">
    <source>
        <dbReference type="Proteomes" id="UP000178429"/>
    </source>
</evidence>
<reference evidence="2 3" key="1">
    <citation type="journal article" date="2016" name="Nat. Commun.">
        <title>Thousands of microbial genomes shed light on interconnected biogeochemical processes in an aquifer system.</title>
        <authorList>
            <person name="Anantharaman K."/>
            <person name="Brown C.T."/>
            <person name="Hug L.A."/>
            <person name="Sharon I."/>
            <person name="Castelle C.J."/>
            <person name="Probst A.J."/>
            <person name="Thomas B.C."/>
            <person name="Singh A."/>
            <person name="Wilkins M.J."/>
            <person name="Karaoz U."/>
            <person name="Brodie E.L."/>
            <person name="Williams K.H."/>
            <person name="Hubbard S.S."/>
            <person name="Banfield J.F."/>
        </authorList>
    </citation>
    <scope>NUCLEOTIDE SEQUENCE [LARGE SCALE GENOMIC DNA]</scope>
</reference>
<keyword evidence="1" id="KW-0812">Transmembrane</keyword>
<proteinExistence type="predicted"/>
<sequence>MFEKLKSKKFLVIGIVVLGFTIFGVVFFIVSQKEKQTKIPEAKINAPKISSHIRTYEGQIKINLNKSQYKIPKEMLVYRLNTNPLDINEATKIANNLSFVEEPLLANDILKGRVLIWDEDVGFLRIIPTLRIIDYQSNSVSTTTIFQNFASENELVTTAKEFLVQKNLYSTQNLSFKKAVYINPGYEGFSITNKDSASLVELSFREKIDNYDIVSDDESIASIRVTLNRNSEVYSLYVDGINQSIPTIFYPIKNFDEFKASVGEARLQIISEGKIGLVKLSNIKIDQIIVNNIDIAYLQESSGTQTTLQPILVLESSIDFQGQNGVPATLFMPAISQEFLNN</sequence>
<dbReference type="STRING" id="1802525.A2975_03205"/>
<accession>A0A1F8C150</accession>
<gene>
    <name evidence="2" type="ORF">A2975_03205</name>
</gene>
<evidence type="ECO:0000256" key="1">
    <source>
        <dbReference type="SAM" id="Phobius"/>
    </source>
</evidence>
<comment type="caution">
    <text evidence="2">The sequence shown here is derived from an EMBL/GenBank/DDBJ whole genome shotgun (WGS) entry which is preliminary data.</text>
</comment>
<organism evidence="2 3">
    <name type="scientific">Candidatus Woesebacteria bacterium RIFCSPLOWO2_01_FULL_44_14</name>
    <dbReference type="NCBI Taxonomy" id="1802525"/>
    <lineage>
        <taxon>Bacteria</taxon>
        <taxon>Candidatus Woeseibacteriota</taxon>
    </lineage>
</organism>